<keyword evidence="1" id="KW-1133">Transmembrane helix</keyword>
<reference evidence="2 3" key="1">
    <citation type="journal article" date="2018" name="PLoS ONE">
        <title>The draft genome of Kipferlia bialata reveals reductive genome evolution in fornicate parasites.</title>
        <authorList>
            <person name="Tanifuji G."/>
            <person name="Takabayashi S."/>
            <person name="Kume K."/>
            <person name="Takagi M."/>
            <person name="Nakayama T."/>
            <person name="Kamikawa R."/>
            <person name="Inagaki Y."/>
            <person name="Hashimoto T."/>
        </authorList>
    </citation>
    <scope>NUCLEOTIDE SEQUENCE [LARGE SCALE GENOMIC DNA]</scope>
    <source>
        <strain evidence="2">NY0173</strain>
    </source>
</reference>
<accession>A0A9K3DC75</accession>
<feature type="non-terminal residue" evidence="2">
    <location>
        <position position="63"/>
    </location>
</feature>
<keyword evidence="3" id="KW-1185">Reference proteome</keyword>
<sequence>SPISATIKVVVPCVIVILVGLATTYSVTYVSVHPPVYDIPTVPVCDEDSLSTCTTLAYITICS</sequence>
<dbReference type="EMBL" id="BDIP01009454">
    <property type="protein sequence ID" value="GIQ92330.1"/>
    <property type="molecule type" value="Genomic_DNA"/>
</dbReference>
<dbReference type="AlphaFoldDB" id="A0A9K3DC75"/>
<comment type="caution">
    <text evidence="2">The sequence shown here is derived from an EMBL/GenBank/DDBJ whole genome shotgun (WGS) entry which is preliminary data.</text>
</comment>
<feature type="transmembrane region" description="Helical" evidence="1">
    <location>
        <begin position="9"/>
        <end position="32"/>
    </location>
</feature>
<gene>
    <name evidence="2" type="ORF">KIPB_016033</name>
</gene>
<evidence type="ECO:0000313" key="2">
    <source>
        <dbReference type="EMBL" id="GIQ92330.1"/>
    </source>
</evidence>
<proteinExistence type="predicted"/>
<protein>
    <submittedName>
        <fullName evidence="2">Uncharacterized protein</fullName>
    </submittedName>
</protein>
<feature type="non-terminal residue" evidence="2">
    <location>
        <position position="1"/>
    </location>
</feature>
<evidence type="ECO:0000313" key="3">
    <source>
        <dbReference type="Proteomes" id="UP000265618"/>
    </source>
</evidence>
<evidence type="ECO:0000256" key="1">
    <source>
        <dbReference type="SAM" id="Phobius"/>
    </source>
</evidence>
<keyword evidence="1" id="KW-0812">Transmembrane</keyword>
<keyword evidence="1" id="KW-0472">Membrane</keyword>
<name>A0A9K3DC75_9EUKA</name>
<dbReference type="Proteomes" id="UP000265618">
    <property type="component" value="Unassembled WGS sequence"/>
</dbReference>
<organism evidence="2 3">
    <name type="scientific">Kipferlia bialata</name>
    <dbReference type="NCBI Taxonomy" id="797122"/>
    <lineage>
        <taxon>Eukaryota</taxon>
        <taxon>Metamonada</taxon>
        <taxon>Carpediemonas-like organisms</taxon>
        <taxon>Kipferlia</taxon>
    </lineage>
</organism>